<dbReference type="Proteomes" id="UP001497516">
    <property type="component" value="Chromosome 7"/>
</dbReference>
<dbReference type="PANTHER" id="PTHR34777:SF25">
    <property type="entry name" value="VQ DOMAIN-CONTAINING PROTEIN"/>
    <property type="match status" value="1"/>
</dbReference>
<dbReference type="EMBL" id="OZ034820">
    <property type="protein sequence ID" value="CAL1403118.1"/>
    <property type="molecule type" value="Genomic_DNA"/>
</dbReference>
<protein>
    <recommendedName>
        <fullName evidence="2">VQ domain-containing protein</fullName>
    </recommendedName>
</protein>
<dbReference type="InterPro" id="IPR008889">
    <property type="entry name" value="VQ"/>
</dbReference>
<evidence type="ECO:0000313" key="3">
    <source>
        <dbReference type="EMBL" id="CAL1403118.1"/>
    </source>
</evidence>
<proteinExistence type="predicted"/>
<dbReference type="Pfam" id="PF05678">
    <property type="entry name" value="VQ"/>
    <property type="match status" value="1"/>
</dbReference>
<organism evidence="3 4">
    <name type="scientific">Linum trigynum</name>
    <dbReference type="NCBI Taxonomy" id="586398"/>
    <lineage>
        <taxon>Eukaryota</taxon>
        <taxon>Viridiplantae</taxon>
        <taxon>Streptophyta</taxon>
        <taxon>Embryophyta</taxon>
        <taxon>Tracheophyta</taxon>
        <taxon>Spermatophyta</taxon>
        <taxon>Magnoliopsida</taxon>
        <taxon>eudicotyledons</taxon>
        <taxon>Gunneridae</taxon>
        <taxon>Pentapetalae</taxon>
        <taxon>rosids</taxon>
        <taxon>fabids</taxon>
        <taxon>Malpighiales</taxon>
        <taxon>Linaceae</taxon>
        <taxon>Linum</taxon>
    </lineage>
</organism>
<accession>A0AAV2FZX7</accession>
<keyword evidence="4" id="KW-1185">Reference proteome</keyword>
<dbReference type="AlphaFoldDB" id="A0AAV2FZX7"/>
<feature type="region of interest" description="Disordered" evidence="1">
    <location>
        <begin position="55"/>
        <end position="104"/>
    </location>
</feature>
<dbReference type="PANTHER" id="PTHR34777">
    <property type="entry name" value="VQ MOTIF-CONTAINING PROTEIN 10"/>
    <property type="match status" value="1"/>
</dbReference>
<gene>
    <name evidence="3" type="ORF">LTRI10_LOCUS43073</name>
</gene>
<sequence length="134" mass="14331">MAIATKGESRRGDVKVVLIDTRYVVTEPESFKSVVQRLTGKDSCVSWIEEASFTGAATSKRKRPSPSRVLSNDDDAVVAAPRLAAERGGTGGGGGGGSSGGDWRLSKGMSFKDLDRMMLEIPAAEELRQLWSQV</sequence>
<dbReference type="InterPro" id="IPR039608">
    <property type="entry name" value="VQ_1/10"/>
</dbReference>
<reference evidence="3 4" key="1">
    <citation type="submission" date="2024-04" db="EMBL/GenBank/DDBJ databases">
        <authorList>
            <person name="Fracassetti M."/>
        </authorList>
    </citation>
    <scope>NUCLEOTIDE SEQUENCE [LARGE SCALE GENOMIC DNA]</scope>
</reference>
<feature type="domain" description="VQ" evidence="2">
    <location>
        <begin position="20"/>
        <end position="43"/>
    </location>
</feature>
<name>A0AAV2FZX7_9ROSI</name>
<evidence type="ECO:0000259" key="2">
    <source>
        <dbReference type="Pfam" id="PF05678"/>
    </source>
</evidence>
<evidence type="ECO:0000313" key="4">
    <source>
        <dbReference type="Proteomes" id="UP001497516"/>
    </source>
</evidence>
<feature type="compositionally biased region" description="Gly residues" evidence="1">
    <location>
        <begin position="88"/>
        <end position="100"/>
    </location>
</feature>
<evidence type="ECO:0000256" key="1">
    <source>
        <dbReference type="SAM" id="MobiDB-lite"/>
    </source>
</evidence>